<dbReference type="STRING" id="357750.A0A2S6CKB5"/>
<proteinExistence type="predicted"/>
<reference evidence="3" key="1">
    <citation type="journal article" date="2017" name="bioRxiv">
        <title>Conservation of a gene cluster reveals novel cercosporin biosynthetic mechanisms and extends production to the genus Colletotrichum.</title>
        <authorList>
            <person name="de Jonge R."/>
            <person name="Ebert M.K."/>
            <person name="Huitt-Roehl C.R."/>
            <person name="Pal P."/>
            <person name="Suttle J.C."/>
            <person name="Spanner R.E."/>
            <person name="Neubauer J.D."/>
            <person name="Jurick W.M.II."/>
            <person name="Stott K.A."/>
            <person name="Secor G.A."/>
            <person name="Thomma B.P.H.J."/>
            <person name="Van de Peer Y."/>
            <person name="Townsend C.A."/>
            <person name="Bolton M.D."/>
        </authorList>
    </citation>
    <scope>NUCLEOTIDE SEQUENCE [LARGE SCALE GENOMIC DNA]</scope>
    <source>
        <strain evidence="3">CBS538.71</strain>
    </source>
</reference>
<dbReference type="Proteomes" id="UP000237631">
    <property type="component" value="Unassembled WGS sequence"/>
</dbReference>
<evidence type="ECO:0000256" key="1">
    <source>
        <dbReference type="SAM" id="MobiDB-lite"/>
    </source>
</evidence>
<dbReference type="EMBL" id="PNEN01000306">
    <property type="protein sequence ID" value="PPJ60162.1"/>
    <property type="molecule type" value="Genomic_DNA"/>
</dbReference>
<comment type="caution">
    <text evidence="2">The sequence shown here is derived from an EMBL/GenBank/DDBJ whole genome shotgun (WGS) entry which is preliminary data.</text>
</comment>
<gene>
    <name evidence="2" type="ORF">CBER1_11906</name>
</gene>
<dbReference type="OrthoDB" id="10499349at2759"/>
<sequence>MDTSTTTTTTSVTSTSTVPARADFTPIADSLPGATNEGMAGGPLAPAAKRALNGLEERSGYGNPNKTYPKKVTCHKYTKDGKCTTKKVTTTKTIYAKTTTVSTKTTETKTSTKCGAKKTVTSTVYGTKTTTENPSKASTTTTSTATSIVVSTTVYGECLLRSNYADTVDGNPIVGTEAVRDNLAFEEVGVNDAFSCCNAAFSARAPSDGAVLESAEIWAFGDVFVEDGDETNSDTTRCFIFGSSNTCNARQADGPWNVFTASDPGTGDPRLFLLLGNARCGQNVFGELLPPFDRSGGRGNLAELFREPQSGWNLRQINPTGRQILGTHSF</sequence>
<keyword evidence="3" id="KW-1185">Reference proteome</keyword>
<feature type="region of interest" description="Disordered" evidence="1">
    <location>
        <begin position="1"/>
        <end position="45"/>
    </location>
</feature>
<dbReference type="AlphaFoldDB" id="A0A2S6CKB5"/>
<accession>A0A2S6CKB5</accession>
<evidence type="ECO:0000313" key="3">
    <source>
        <dbReference type="Proteomes" id="UP000237631"/>
    </source>
</evidence>
<feature type="compositionally biased region" description="Low complexity" evidence="1">
    <location>
        <begin position="1"/>
        <end position="18"/>
    </location>
</feature>
<protein>
    <submittedName>
        <fullName evidence="2">Uncharacterized protein</fullName>
    </submittedName>
</protein>
<organism evidence="2 3">
    <name type="scientific">Cercospora berteroae</name>
    <dbReference type="NCBI Taxonomy" id="357750"/>
    <lineage>
        <taxon>Eukaryota</taxon>
        <taxon>Fungi</taxon>
        <taxon>Dikarya</taxon>
        <taxon>Ascomycota</taxon>
        <taxon>Pezizomycotina</taxon>
        <taxon>Dothideomycetes</taxon>
        <taxon>Dothideomycetidae</taxon>
        <taxon>Mycosphaerellales</taxon>
        <taxon>Mycosphaerellaceae</taxon>
        <taxon>Cercospora</taxon>
    </lineage>
</organism>
<name>A0A2S6CKB5_9PEZI</name>
<evidence type="ECO:0000313" key="2">
    <source>
        <dbReference type="EMBL" id="PPJ60162.1"/>
    </source>
</evidence>